<feature type="domain" description="Lon proteolytic" evidence="17">
    <location>
        <begin position="450"/>
        <end position="629"/>
    </location>
</feature>
<keyword evidence="7 15" id="KW-0547">Nucleotide-binding</keyword>
<feature type="transmembrane region" description="Helical" evidence="15">
    <location>
        <begin position="150"/>
        <end position="183"/>
    </location>
</feature>
<evidence type="ECO:0000256" key="4">
    <source>
        <dbReference type="ARBA" id="ARBA00022475"/>
    </source>
</evidence>
<sequence length="647" mass="71236">MAKKKSSIQDAEKKEVNIQNEELVDITEEVKKVREQIKSFYDVSTTEEIEVPENLIDQVIGQDHAVEIVKTAAKQRRNVLLIGEPGTGKSMLGLAMAELLPKEDLEDILAYPNPDDPNTPRIRTVPRGKARLIIDEHKAMAKKQEETKRMILFFVIGAIVVIALTQGQLLWGLFLAVIIFFGMQTFRIKNQVMIPKVLVDNSKWDHAPFLDGTGAHAGALLGDVRHDPFQSGGLGTPAHERVEAGMIHKAHKGLLFIDEISTLKIQMQQAILTGMQEKAYPITGQSEMSSGAMVRTEKVPCNFVLVAAGNLETLRDMHPALRSRVRGYGYEVYMENSMPANEENIKKIVRFVAQEVKKDAKIPHFSLDAVAEIVQEARRRSNRKNHLTLRLRELGGMVRAAGDVALSKGDSIVTVEHIIEARKLSRSLEHQIADDYIDRKKAYQIFGSTGAQIGKVNGLAVLGEGSGIITPIEVGVTRSSSKSHGNVIATGKLGEIAKESISIVSSLIKRYTNKDLSSFDITIQFLQAYEGVEGDSASVSVATAVISALEELPIRQDVAMTGSLSVRGDVLPIGGVTAKIEAALESGMKEVIIPESNKDDVYLEKSKREQIKIVPVKRLEDILSYVLIANKNSEFIKNLTKLKESLG</sequence>
<evidence type="ECO:0000256" key="1">
    <source>
        <dbReference type="ARBA" id="ARBA00004651"/>
    </source>
</evidence>
<dbReference type="Proteomes" id="UP000091929">
    <property type="component" value="Unassembled WGS sequence"/>
</dbReference>
<dbReference type="PROSITE" id="PS51786">
    <property type="entry name" value="LON_PROTEOLYTIC"/>
    <property type="match status" value="1"/>
</dbReference>
<evidence type="ECO:0000313" key="20">
    <source>
        <dbReference type="EMBL" id="KYC50113.1"/>
    </source>
</evidence>
<evidence type="ECO:0000256" key="2">
    <source>
        <dbReference type="ARBA" id="ARBA00009579"/>
    </source>
</evidence>
<keyword evidence="12 15" id="KW-0472">Membrane</keyword>
<dbReference type="Pfam" id="PF00158">
    <property type="entry name" value="Sigma54_activat"/>
    <property type="match status" value="1"/>
</dbReference>
<comment type="subcellular location">
    <subcellularLocation>
        <location evidence="1 15">Cell membrane</location>
        <topology evidence="1 15">Multi-pass membrane protein</topology>
    </subcellularLocation>
</comment>
<evidence type="ECO:0000256" key="15">
    <source>
        <dbReference type="RuleBase" id="RU369001"/>
    </source>
</evidence>
<evidence type="ECO:0000256" key="13">
    <source>
        <dbReference type="ARBA" id="ARBA00026070"/>
    </source>
</evidence>
<dbReference type="SUPFAM" id="SSF52540">
    <property type="entry name" value="P-loop containing nucleoside triphosphate hydrolases"/>
    <property type="match status" value="1"/>
</dbReference>
<evidence type="ECO:0000256" key="12">
    <source>
        <dbReference type="ARBA" id="ARBA00023136"/>
    </source>
</evidence>
<evidence type="ECO:0000256" key="9">
    <source>
        <dbReference type="ARBA" id="ARBA00022825"/>
    </source>
</evidence>
<dbReference type="EC" id="3.4.21.-" evidence="15"/>
<dbReference type="InterPro" id="IPR027417">
    <property type="entry name" value="P-loop_NTPase"/>
</dbReference>
<reference evidence="21 22" key="1">
    <citation type="journal article" date="2016" name="ISME J.">
        <title>Chasing the elusive Euryarchaeota class WSA2: genomes reveal a uniquely fastidious methyl-reducing methanogen.</title>
        <authorList>
            <person name="Nobu M.K."/>
            <person name="Narihiro T."/>
            <person name="Kuroda K."/>
            <person name="Mei R."/>
            <person name="Liu W.T."/>
        </authorList>
    </citation>
    <scope>NUCLEOTIDE SEQUENCE [LARGE SCALE GENOMIC DNA]</scope>
    <source>
        <strain evidence="18">B03fssc0709_Meth_Bin005</strain>
        <strain evidence="19">B15fssc0709_Meth_Bin003</strain>
        <strain evidence="20">BMIXfssc0709_Meth_Bin006</strain>
    </source>
</reference>
<keyword evidence="5 14" id="KW-0645">Protease</keyword>
<dbReference type="Gene3D" id="1.10.8.60">
    <property type="match status" value="1"/>
</dbReference>
<feature type="active site" evidence="14">
    <location>
        <position position="579"/>
    </location>
</feature>
<dbReference type="InterPro" id="IPR004663">
    <property type="entry name" value="Lon_arc"/>
</dbReference>
<dbReference type="NCBIfam" id="TIGR00764">
    <property type="entry name" value="lon_rel"/>
    <property type="match status" value="1"/>
</dbReference>
<evidence type="ECO:0000313" key="22">
    <source>
        <dbReference type="Proteomes" id="UP000092401"/>
    </source>
</evidence>
<dbReference type="Pfam" id="PF05362">
    <property type="entry name" value="Lon_C"/>
    <property type="match status" value="1"/>
</dbReference>
<dbReference type="EMBL" id="LNGE01000017">
    <property type="protein sequence ID" value="KYC45505.1"/>
    <property type="molecule type" value="Genomic_DNA"/>
</dbReference>
<evidence type="ECO:0000256" key="7">
    <source>
        <dbReference type="ARBA" id="ARBA00022741"/>
    </source>
</evidence>
<keyword evidence="16" id="KW-0175">Coiled coil</keyword>
<keyword evidence="10 15" id="KW-0067">ATP-binding</keyword>
<dbReference type="PATRIC" id="fig|1706438.3.peg.1033"/>
<dbReference type="CDD" id="cd00009">
    <property type="entry name" value="AAA"/>
    <property type="match status" value="1"/>
</dbReference>
<evidence type="ECO:0000256" key="6">
    <source>
        <dbReference type="ARBA" id="ARBA00022692"/>
    </source>
</evidence>
<dbReference type="GO" id="GO:0004176">
    <property type="term" value="F:ATP-dependent peptidase activity"/>
    <property type="evidence" value="ECO:0007669"/>
    <property type="project" value="UniProtKB-UniRule"/>
</dbReference>
<feature type="active site" evidence="14">
    <location>
        <position position="536"/>
    </location>
</feature>
<evidence type="ECO:0000256" key="16">
    <source>
        <dbReference type="SAM" id="Coils"/>
    </source>
</evidence>
<comment type="similarity">
    <text evidence="2 15">Belongs to the peptidase S16 family. Archaeal LonB subfamily.</text>
</comment>
<dbReference type="InterPro" id="IPR000523">
    <property type="entry name" value="Mg_chelatse_chII-like_cat_dom"/>
</dbReference>
<evidence type="ECO:0000256" key="11">
    <source>
        <dbReference type="ARBA" id="ARBA00022989"/>
    </source>
</evidence>
<dbReference type="InterPro" id="IPR002078">
    <property type="entry name" value="Sigma_54_int"/>
</dbReference>
<accession>A0A150IRW3</accession>
<evidence type="ECO:0000256" key="14">
    <source>
        <dbReference type="PROSITE-ProRule" id="PRU01122"/>
    </source>
</evidence>
<evidence type="ECO:0000256" key="3">
    <source>
        <dbReference type="ARBA" id="ARBA00022016"/>
    </source>
</evidence>
<evidence type="ECO:0000256" key="10">
    <source>
        <dbReference type="ARBA" id="ARBA00022840"/>
    </source>
</evidence>
<gene>
    <name evidence="18" type="ORF">APG10_00807</name>
    <name evidence="19" type="ORF">APG11_00973</name>
    <name evidence="20" type="ORF">APG12_01023</name>
</gene>
<dbReference type="Pfam" id="PF01078">
    <property type="entry name" value="Mg_chelatase"/>
    <property type="match status" value="1"/>
</dbReference>
<dbReference type="GO" id="GO:0004252">
    <property type="term" value="F:serine-type endopeptidase activity"/>
    <property type="evidence" value="ECO:0007669"/>
    <property type="project" value="UniProtKB-UniRule"/>
</dbReference>
<dbReference type="InterPro" id="IPR014721">
    <property type="entry name" value="Ribsml_uS5_D2-typ_fold_subgr"/>
</dbReference>
<dbReference type="Proteomes" id="UP000092401">
    <property type="component" value="Unassembled WGS sequence"/>
</dbReference>
<dbReference type="GO" id="GO:0005524">
    <property type="term" value="F:ATP binding"/>
    <property type="evidence" value="ECO:0007669"/>
    <property type="project" value="UniProtKB-UniRule"/>
</dbReference>
<dbReference type="PATRIC" id="fig|1706437.3.peg.983"/>
<dbReference type="AlphaFoldDB" id="A0A150IL28"/>
<dbReference type="PANTHER" id="PTHR10046">
    <property type="entry name" value="ATP DEPENDENT LON PROTEASE FAMILY MEMBER"/>
    <property type="match status" value="1"/>
</dbReference>
<evidence type="ECO:0000256" key="8">
    <source>
        <dbReference type="ARBA" id="ARBA00022801"/>
    </source>
</evidence>
<evidence type="ECO:0000313" key="21">
    <source>
        <dbReference type="Proteomes" id="UP000091929"/>
    </source>
</evidence>
<dbReference type="PRINTS" id="PR00830">
    <property type="entry name" value="ENDOLAPTASE"/>
</dbReference>
<name>A0A150IL28_9EURY</name>
<dbReference type="InterPro" id="IPR020568">
    <property type="entry name" value="Ribosomal_Su5_D2-typ_SF"/>
</dbReference>
<evidence type="ECO:0000313" key="18">
    <source>
        <dbReference type="EMBL" id="KYC45505.1"/>
    </source>
</evidence>
<proteinExistence type="inferred from homology"/>
<comment type="caution">
    <text evidence="18">The sequence shown here is derived from an EMBL/GenBank/DDBJ whole genome shotgun (WGS) entry which is preliminary data.</text>
</comment>
<comment type="caution">
    <text evidence="15">Lacks conserved residue(s) required for the propagation of feature annotation.</text>
</comment>
<dbReference type="InterPro" id="IPR003593">
    <property type="entry name" value="AAA+_ATPase"/>
</dbReference>
<dbReference type="Gene3D" id="3.30.230.10">
    <property type="match status" value="1"/>
</dbReference>
<evidence type="ECO:0000259" key="17">
    <source>
        <dbReference type="PROSITE" id="PS51786"/>
    </source>
</evidence>
<dbReference type="InterPro" id="IPR046843">
    <property type="entry name" value="LonB_AAA-LID"/>
</dbReference>
<dbReference type="GO" id="GO:0030163">
    <property type="term" value="P:protein catabolic process"/>
    <property type="evidence" value="ECO:0007669"/>
    <property type="project" value="UniProtKB-UniRule"/>
</dbReference>
<dbReference type="InterPro" id="IPR027065">
    <property type="entry name" value="Lon_Prtase"/>
</dbReference>
<keyword evidence="8 14" id="KW-0378">Hydrolase</keyword>
<keyword evidence="9 14" id="KW-0720">Serine protease</keyword>
<dbReference type="SMART" id="SM00382">
    <property type="entry name" value="AAA"/>
    <property type="match status" value="1"/>
</dbReference>
<accession>A0A150IL28</accession>
<keyword evidence="6 15" id="KW-0812">Transmembrane</keyword>
<feature type="coiled-coil region" evidence="16">
    <location>
        <begin position="1"/>
        <end position="36"/>
    </location>
</feature>
<dbReference type="GO" id="GO:0006355">
    <property type="term" value="P:regulation of DNA-templated transcription"/>
    <property type="evidence" value="ECO:0007669"/>
    <property type="project" value="InterPro"/>
</dbReference>
<dbReference type="EMBL" id="LNGF01000019">
    <property type="protein sequence ID" value="KYC47652.1"/>
    <property type="molecule type" value="Genomic_DNA"/>
</dbReference>
<dbReference type="SUPFAM" id="SSF54211">
    <property type="entry name" value="Ribosomal protein S5 domain 2-like"/>
    <property type="match status" value="1"/>
</dbReference>
<protein>
    <recommendedName>
        <fullName evidence="3 15">Archaeal Lon protease</fullName>
        <ecNumber evidence="15">3.4.21.-</ecNumber>
    </recommendedName>
    <alternativeName>
        <fullName evidence="15">ATP-dependent protease La homolog</fullName>
    </alternativeName>
</protein>
<dbReference type="EMBL" id="LNJC01000019">
    <property type="protein sequence ID" value="KYC50113.1"/>
    <property type="molecule type" value="Genomic_DNA"/>
</dbReference>
<comment type="subunit">
    <text evidence="13 15">Homohexamer. Organized in a ring with a central cavity.</text>
</comment>
<dbReference type="Proteomes" id="UP000092403">
    <property type="component" value="Unassembled WGS sequence"/>
</dbReference>
<organism evidence="18 22">
    <name type="scientific">Candidatus Methanofastidiosum methylothiophilum</name>
    <dbReference type="NCBI Taxonomy" id="1705564"/>
    <lineage>
        <taxon>Archaea</taxon>
        <taxon>Methanobacteriati</taxon>
        <taxon>Methanobacteriota</taxon>
        <taxon>Stenosarchaea group</taxon>
        <taxon>Candidatus Methanofastidiosia</taxon>
        <taxon>Candidatus Methanofastidiosales</taxon>
        <taxon>Candidatus Methanofastidiosaceae</taxon>
        <taxon>Candidatus Methanofastidiosum</taxon>
    </lineage>
</organism>
<dbReference type="InterPro" id="IPR008269">
    <property type="entry name" value="Lon_proteolytic"/>
</dbReference>
<evidence type="ECO:0000256" key="5">
    <source>
        <dbReference type="ARBA" id="ARBA00022670"/>
    </source>
</evidence>
<keyword evidence="11 15" id="KW-1133">Transmembrane helix</keyword>
<dbReference type="PATRIC" id="fig|1706436.3.peg.816"/>
<comment type="function">
    <text evidence="15">ATP-dependent serine protease that mediates the selective degradation of mutant and abnormal proteins as well as certain short-lived regulatory proteins. Degrades polypeptides processively.</text>
</comment>
<dbReference type="Gene3D" id="3.40.50.300">
    <property type="entry name" value="P-loop containing nucleotide triphosphate hydrolases"/>
    <property type="match status" value="1"/>
</dbReference>
<accession>A0A150IYM4</accession>
<dbReference type="Pfam" id="PF20436">
    <property type="entry name" value="LonB_AAA-LID"/>
    <property type="match status" value="1"/>
</dbReference>
<dbReference type="GO" id="GO:0005886">
    <property type="term" value="C:plasma membrane"/>
    <property type="evidence" value="ECO:0007669"/>
    <property type="project" value="UniProtKB-SubCell"/>
</dbReference>
<dbReference type="GO" id="GO:0006508">
    <property type="term" value="P:proteolysis"/>
    <property type="evidence" value="ECO:0007669"/>
    <property type="project" value="UniProtKB-KW"/>
</dbReference>
<evidence type="ECO:0000313" key="19">
    <source>
        <dbReference type="EMBL" id="KYC47652.1"/>
    </source>
</evidence>
<keyword evidence="4 15" id="KW-1003">Cell membrane</keyword>